<dbReference type="PANTHER" id="PTHR43685:SF2">
    <property type="entry name" value="GLYCOSYLTRANSFERASE 2-LIKE DOMAIN-CONTAINING PROTEIN"/>
    <property type="match status" value="1"/>
</dbReference>
<dbReference type="GO" id="GO:0016740">
    <property type="term" value="F:transferase activity"/>
    <property type="evidence" value="ECO:0007669"/>
    <property type="project" value="UniProtKB-KW"/>
</dbReference>
<proteinExistence type="predicted"/>
<dbReference type="AlphaFoldDB" id="A0A7M2YVU9"/>
<dbReference type="Gene3D" id="3.90.550.10">
    <property type="entry name" value="Spore Coat Polysaccharide Biosynthesis Protein SpsA, Chain A"/>
    <property type="match status" value="1"/>
</dbReference>
<name>A0A7M2YVU9_9ACTN</name>
<dbReference type="InterPro" id="IPR029044">
    <property type="entry name" value="Nucleotide-diphossugar_trans"/>
</dbReference>
<feature type="domain" description="Glycosyltransferase 2-like" evidence="1">
    <location>
        <begin position="116"/>
        <end position="281"/>
    </location>
</feature>
<dbReference type="InterPro" id="IPR001173">
    <property type="entry name" value="Glyco_trans_2-like"/>
</dbReference>
<organism evidence="2 3">
    <name type="scientific">Gaiella occulta</name>
    <dbReference type="NCBI Taxonomy" id="1002870"/>
    <lineage>
        <taxon>Bacteria</taxon>
        <taxon>Bacillati</taxon>
        <taxon>Actinomycetota</taxon>
        <taxon>Thermoleophilia</taxon>
        <taxon>Gaiellales</taxon>
        <taxon>Gaiellaceae</taxon>
        <taxon>Gaiella</taxon>
    </lineage>
</organism>
<gene>
    <name evidence="2" type="ORF">Gocc_1838</name>
</gene>
<dbReference type="Pfam" id="PF00535">
    <property type="entry name" value="Glycos_transf_2"/>
    <property type="match status" value="1"/>
</dbReference>
<dbReference type="EMBL" id="QQZY01000004">
    <property type="protein sequence ID" value="RDI74262.1"/>
    <property type="molecule type" value="Genomic_DNA"/>
</dbReference>
<accession>A0A7M2YVU9</accession>
<dbReference type="SUPFAM" id="SSF53448">
    <property type="entry name" value="Nucleotide-diphospho-sugar transferases"/>
    <property type="match status" value="1"/>
</dbReference>
<comment type="caution">
    <text evidence="2">The sequence shown here is derived from an EMBL/GenBank/DDBJ whole genome shotgun (WGS) entry which is preliminary data.</text>
</comment>
<dbReference type="CDD" id="cd04196">
    <property type="entry name" value="GT_2_like_d"/>
    <property type="match status" value="1"/>
</dbReference>
<reference evidence="2 3" key="1">
    <citation type="submission" date="2018-07" db="EMBL/GenBank/DDBJ databases">
        <title>High-quality-draft genome sequence of Gaiella occulta.</title>
        <authorList>
            <person name="Severino R."/>
            <person name="Froufe H.J.C."/>
            <person name="Rainey F.A."/>
            <person name="Barroso C."/>
            <person name="Albuquerque L."/>
            <person name="Lobo-Da-Cunha A."/>
            <person name="Da Costa M.S."/>
            <person name="Egas C."/>
        </authorList>
    </citation>
    <scope>NUCLEOTIDE SEQUENCE [LARGE SCALE GENOMIC DNA]</scope>
    <source>
        <strain evidence="2 3">F2-233</strain>
    </source>
</reference>
<protein>
    <submittedName>
        <fullName evidence="2">Glycosyl transferase family 2</fullName>
    </submittedName>
</protein>
<evidence type="ECO:0000313" key="2">
    <source>
        <dbReference type="EMBL" id="RDI74262.1"/>
    </source>
</evidence>
<evidence type="ECO:0000259" key="1">
    <source>
        <dbReference type="Pfam" id="PF00535"/>
    </source>
</evidence>
<keyword evidence="2" id="KW-0808">Transferase</keyword>
<evidence type="ECO:0000313" key="3">
    <source>
        <dbReference type="Proteomes" id="UP000254134"/>
    </source>
</evidence>
<reference evidence="3" key="2">
    <citation type="journal article" date="2019" name="MicrobiologyOpen">
        <title>High-quality draft genome sequence of Gaiella occulta isolated from a 150 meter deep mineral water borehole and comparison with the genome sequences of other deep-branching lineages of the phylum Actinobacteria.</title>
        <authorList>
            <person name="Severino R."/>
            <person name="Froufe H.J.C."/>
            <person name="Barroso C."/>
            <person name="Albuquerque L."/>
            <person name="Lobo-da-Cunha A."/>
            <person name="da Costa M.S."/>
            <person name="Egas C."/>
        </authorList>
    </citation>
    <scope>NUCLEOTIDE SEQUENCE [LARGE SCALE GENOMIC DNA]</scope>
    <source>
        <strain evidence="3">F2-233</strain>
    </source>
</reference>
<dbReference type="PANTHER" id="PTHR43685">
    <property type="entry name" value="GLYCOSYLTRANSFERASE"/>
    <property type="match status" value="1"/>
</dbReference>
<sequence length="448" mass="49948">MLYLEGWCFHPERRIVRLDVVLGSRSDPVAAFPYARPDVVDALREPRARYSGFCAIVPVNGAMQPGEHEISLRATLEGGVVCLRQCGSITVEDEPTRAARESDGPRPSGADPLIAICMATYNPDKESIERQVETIRAQTHQRFVCLINDDGSDPGAWEWIKGAAGDDPRFVCSRNTHRLGFYRNFERCLSLVPTDAAYVALADQDDIWHPDKLATLVEAMHDSTVQLAYSDMNIVSATGLLIAPTAWANRPNNFTRLGSLVIINTVTGAASLFRRELLDDVLPFPPDVGHAYHDHWIACVALALGRLAYVDRALYDYVQHDSNTVGHYSGNLKSGLLYMLVRFLKNPSLRLRNTVALSRSLYLTEVVRMELIGRTLELRFAGRMAPDRAADVRRIARLSSSFRSLAWLLGRSARDVRGDSVTLGLENQIAKGILWRHGQALRARARRT</sequence>
<keyword evidence="3" id="KW-1185">Reference proteome</keyword>
<dbReference type="InterPro" id="IPR050834">
    <property type="entry name" value="Glycosyltransf_2"/>
</dbReference>
<dbReference type="Proteomes" id="UP000254134">
    <property type="component" value="Unassembled WGS sequence"/>
</dbReference>